<evidence type="ECO:0000313" key="3">
    <source>
        <dbReference type="Proteomes" id="UP000289340"/>
    </source>
</evidence>
<keyword evidence="1" id="KW-0812">Transmembrane</keyword>
<proteinExistence type="predicted"/>
<reference evidence="2 3" key="1">
    <citation type="submission" date="2018-09" db="EMBL/GenBank/DDBJ databases">
        <title>A high-quality reference genome of wild soybean provides a powerful tool to mine soybean genomes.</title>
        <authorList>
            <person name="Xie M."/>
            <person name="Chung C.Y.L."/>
            <person name="Li M.-W."/>
            <person name="Wong F.-L."/>
            <person name="Chan T.-F."/>
            <person name="Lam H.-M."/>
        </authorList>
    </citation>
    <scope>NUCLEOTIDE SEQUENCE [LARGE SCALE GENOMIC DNA]</scope>
    <source>
        <strain evidence="3">cv. W05</strain>
        <tissue evidence="2">Hypocotyl of etiolated seedlings</tissue>
    </source>
</reference>
<dbReference type="EMBL" id="QZWG01000019">
    <property type="protein sequence ID" value="RZB46241.1"/>
    <property type="molecule type" value="Genomic_DNA"/>
</dbReference>
<dbReference type="AlphaFoldDB" id="A0A445FBL3"/>
<evidence type="ECO:0000256" key="1">
    <source>
        <dbReference type="SAM" id="Phobius"/>
    </source>
</evidence>
<keyword evidence="1" id="KW-0472">Membrane</keyword>
<dbReference type="EMBL" id="QZWG01000019">
    <property type="protein sequence ID" value="RZB46240.1"/>
    <property type="molecule type" value="Genomic_DNA"/>
</dbReference>
<organism evidence="2 3">
    <name type="scientific">Glycine soja</name>
    <name type="common">Wild soybean</name>
    <dbReference type="NCBI Taxonomy" id="3848"/>
    <lineage>
        <taxon>Eukaryota</taxon>
        <taxon>Viridiplantae</taxon>
        <taxon>Streptophyta</taxon>
        <taxon>Embryophyta</taxon>
        <taxon>Tracheophyta</taxon>
        <taxon>Spermatophyta</taxon>
        <taxon>Magnoliopsida</taxon>
        <taxon>eudicotyledons</taxon>
        <taxon>Gunneridae</taxon>
        <taxon>Pentapetalae</taxon>
        <taxon>rosids</taxon>
        <taxon>fabids</taxon>
        <taxon>Fabales</taxon>
        <taxon>Fabaceae</taxon>
        <taxon>Papilionoideae</taxon>
        <taxon>50 kb inversion clade</taxon>
        <taxon>NPAAA clade</taxon>
        <taxon>indigoferoid/millettioid clade</taxon>
        <taxon>Phaseoleae</taxon>
        <taxon>Glycine</taxon>
        <taxon>Glycine subgen. Soja</taxon>
    </lineage>
</organism>
<comment type="caution">
    <text evidence="2">The sequence shown here is derived from an EMBL/GenBank/DDBJ whole genome shotgun (WGS) entry which is preliminary data.</text>
</comment>
<sequence length="82" mass="9547">MNNVHVHRSHFKANPNPNPKLHHFFFHLTLSVLYLCNYCACAIHSVTSTPINIHYLHLRPVIQCILRIQDSGFHLLSSYNIK</sequence>
<gene>
    <name evidence="2" type="ORF">D0Y65_050313</name>
</gene>
<keyword evidence="1" id="KW-1133">Transmembrane helix</keyword>
<name>A0A445FBL3_GLYSO</name>
<protein>
    <submittedName>
        <fullName evidence="2">Uncharacterized protein</fullName>
    </submittedName>
</protein>
<dbReference type="Proteomes" id="UP000289340">
    <property type="component" value="Chromosome 19"/>
</dbReference>
<keyword evidence="3" id="KW-1185">Reference proteome</keyword>
<evidence type="ECO:0000313" key="2">
    <source>
        <dbReference type="EMBL" id="RZB46241.1"/>
    </source>
</evidence>
<feature type="transmembrane region" description="Helical" evidence="1">
    <location>
        <begin position="24"/>
        <end position="46"/>
    </location>
</feature>
<accession>A0A445FBL3</accession>